<proteinExistence type="predicted"/>
<comment type="caution">
    <text evidence="1">The sequence shown here is derived from an EMBL/GenBank/DDBJ whole genome shotgun (WGS) entry which is preliminary data.</text>
</comment>
<protein>
    <recommendedName>
        <fullName evidence="3">Ornithine cyclodeaminase</fullName>
    </recommendedName>
</protein>
<accession>A0A233SMB8</accession>
<sequence>MAARYSNRIVVDPRALTAVHGDLARAGTGFQNLTELGEVLVGSAPGRERDDEITVCKLIGLGVQDLAAAEVTMDCLLAVGPHRRRSPACATDLMAADGCACSP</sequence>
<dbReference type="EMBL" id="MCGQ01000010">
    <property type="protein sequence ID" value="OXY96793.1"/>
    <property type="molecule type" value="Genomic_DNA"/>
</dbReference>
<dbReference type="Gene3D" id="3.40.50.720">
    <property type="entry name" value="NAD(P)-binding Rossmann-like Domain"/>
    <property type="match status" value="1"/>
</dbReference>
<keyword evidence="2" id="KW-1185">Reference proteome</keyword>
<dbReference type="Gene3D" id="3.30.1780.10">
    <property type="entry name" value="ornithine cyclodeaminase, domain 1"/>
    <property type="match status" value="1"/>
</dbReference>
<organism evidence="1 2">
    <name type="scientific">Streptomyces diastatochromogenes</name>
    <dbReference type="NCBI Taxonomy" id="42236"/>
    <lineage>
        <taxon>Bacteria</taxon>
        <taxon>Bacillati</taxon>
        <taxon>Actinomycetota</taxon>
        <taxon>Actinomycetes</taxon>
        <taxon>Kitasatosporales</taxon>
        <taxon>Streptomycetaceae</taxon>
        <taxon>Streptomyces</taxon>
    </lineage>
</organism>
<dbReference type="Proteomes" id="UP000215483">
    <property type="component" value="Unassembled WGS sequence"/>
</dbReference>
<name>A0A233SMB8_STRDA</name>
<dbReference type="InterPro" id="IPR023401">
    <property type="entry name" value="ODC_N"/>
</dbReference>
<dbReference type="AlphaFoldDB" id="A0A233SMB8"/>
<evidence type="ECO:0008006" key="3">
    <source>
        <dbReference type="Google" id="ProtNLM"/>
    </source>
</evidence>
<dbReference type="SUPFAM" id="SSF51735">
    <property type="entry name" value="NAD(P)-binding Rossmann-fold domains"/>
    <property type="match status" value="1"/>
</dbReference>
<evidence type="ECO:0000313" key="2">
    <source>
        <dbReference type="Proteomes" id="UP000215483"/>
    </source>
</evidence>
<dbReference type="InterPro" id="IPR003462">
    <property type="entry name" value="ODC_Mu_crystall"/>
</dbReference>
<gene>
    <name evidence="1" type="ORF">BEK98_11300</name>
</gene>
<evidence type="ECO:0000313" key="1">
    <source>
        <dbReference type="EMBL" id="OXY96793.1"/>
    </source>
</evidence>
<dbReference type="InterPro" id="IPR036291">
    <property type="entry name" value="NAD(P)-bd_dom_sf"/>
</dbReference>
<dbReference type="Pfam" id="PF02423">
    <property type="entry name" value="OCD_Mu_crystall"/>
    <property type="match status" value="1"/>
</dbReference>
<reference evidence="1 2" key="1">
    <citation type="submission" date="2016-07" db="EMBL/GenBank/DDBJ databases">
        <title>Draft genome of Streptomyces diastatochromogenes.</title>
        <authorList>
            <person name="Podduturi R."/>
            <person name="Lukassen M.B."/>
            <person name="Clausen N."/>
            <person name="Nielsen J.L."/>
            <person name="Jorgensen N.O."/>
        </authorList>
    </citation>
    <scope>NUCLEOTIDE SEQUENCE [LARGE SCALE GENOMIC DNA]</scope>
    <source>
        <strain evidence="1 2">DSM 40608</strain>
    </source>
</reference>
<dbReference type="OrthoDB" id="7209364at2"/>